<feature type="region of interest" description="C-terminal hotdog fold" evidence="5">
    <location>
        <begin position="1065"/>
        <end position="1205"/>
    </location>
</feature>
<dbReference type="SUPFAM" id="SSF52151">
    <property type="entry name" value="FabD/lysophospholipase-like"/>
    <property type="match status" value="1"/>
</dbReference>
<name>A0A1C6S1C9_9ACTN</name>
<dbReference type="InterPro" id="IPR020807">
    <property type="entry name" value="PKS_DH"/>
</dbReference>
<dbReference type="InterPro" id="IPR014031">
    <property type="entry name" value="Ketoacyl_synth_C"/>
</dbReference>
<dbReference type="InterPro" id="IPR042104">
    <property type="entry name" value="PKS_dehydratase_sf"/>
</dbReference>
<dbReference type="CDD" id="cd00833">
    <property type="entry name" value="PKS"/>
    <property type="match status" value="1"/>
</dbReference>
<dbReference type="Pfam" id="PF16197">
    <property type="entry name" value="KAsynt_C_assoc"/>
    <property type="match status" value="1"/>
</dbReference>
<dbReference type="InterPro" id="IPR036736">
    <property type="entry name" value="ACP-like_sf"/>
</dbReference>
<evidence type="ECO:0000313" key="10">
    <source>
        <dbReference type="EMBL" id="SCL23262.1"/>
    </source>
</evidence>
<keyword evidence="1" id="KW-0596">Phosphopantetheine</keyword>
<dbReference type="STRING" id="145854.GA0074692_1546"/>
<evidence type="ECO:0000256" key="5">
    <source>
        <dbReference type="PROSITE-ProRule" id="PRU01363"/>
    </source>
</evidence>
<reference evidence="11" key="1">
    <citation type="submission" date="2016-06" db="EMBL/GenBank/DDBJ databases">
        <authorList>
            <person name="Varghese N."/>
            <person name="Submissions Spin"/>
        </authorList>
    </citation>
    <scope>NUCLEOTIDE SEQUENCE [LARGE SCALE GENOMIC DNA]</scope>
    <source>
        <strain evidence="11">DSM 43817</strain>
    </source>
</reference>
<feature type="domain" description="Ketosynthase family 3 (KS3)" evidence="8">
    <location>
        <begin position="36"/>
        <end position="460"/>
    </location>
</feature>
<dbReference type="InterPro" id="IPR009081">
    <property type="entry name" value="PP-bd_ACP"/>
</dbReference>
<dbReference type="Pfam" id="PF02801">
    <property type="entry name" value="Ketoacyl-synt_C"/>
    <property type="match status" value="1"/>
</dbReference>
<dbReference type="PANTHER" id="PTHR43775:SF37">
    <property type="entry name" value="SI:DKEY-61P9.11"/>
    <property type="match status" value="1"/>
</dbReference>
<dbReference type="InterPro" id="IPR020802">
    <property type="entry name" value="TesA-like"/>
</dbReference>
<dbReference type="InterPro" id="IPR049551">
    <property type="entry name" value="PKS_DH_C"/>
</dbReference>
<feature type="region of interest" description="Disordered" evidence="6">
    <location>
        <begin position="1231"/>
        <end position="1255"/>
    </location>
</feature>
<dbReference type="Gene3D" id="1.10.1200.10">
    <property type="entry name" value="ACP-like"/>
    <property type="match status" value="1"/>
</dbReference>
<dbReference type="PANTHER" id="PTHR43775">
    <property type="entry name" value="FATTY ACID SYNTHASE"/>
    <property type="match status" value="1"/>
</dbReference>
<evidence type="ECO:0000259" key="8">
    <source>
        <dbReference type="PROSITE" id="PS52004"/>
    </source>
</evidence>
<dbReference type="InterPro" id="IPR049900">
    <property type="entry name" value="PKS_mFAS_DH"/>
</dbReference>
<dbReference type="InterPro" id="IPR016036">
    <property type="entry name" value="Malonyl_transacylase_ACP-bd"/>
</dbReference>
<dbReference type="OrthoDB" id="9778690at2"/>
<dbReference type="InterPro" id="IPR016035">
    <property type="entry name" value="Acyl_Trfase/lysoPLipase"/>
</dbReference>
<evidence type="ECO:0000256" key="2">
    <source>
        <dbReference type="ARBA" id="ARBA00022553"/>
    </source>
</evidence>
<dbReference type="Proteomes" id="UP000198959">
    <property type="component" value="Unassembled WGS sequence"/>
</dbReference>
<dbReference type="Gene3D" id="3.40.366.10">
    <property type="entry name" value="Malonyl-Coenzyme A Acyl Carrier Protein, domain 2"/>
    <property type="match status" value="1"/>
</dbReference>
<dbReference type="EMBL" id="FMHW01000002">
    <property type="protein sequence ID" value="SCL23262.1"/>
    <property type="molecule type" value="Genomic_DNA"/>
</dbReference>
<protein>
    <submittedName>
        <fullName evidence="10">Acyl transferase domain-containing protein</fullName>
    </submittedName>
</protein>
<evidence type="ECO:0000256" key="1">
    <source>
        <dbReference type="ARBA" id="ARBA00022450"/>
    </source>
</evidence>
<dbReference type="InterPro" id="IPR029058">
    <property type="entry name" value="AB_hydrolase_fold"/>
</dbReference>
<dbReference type="InterPro" id="IPR020841">
    <property type="entry name" value="PKS_Beta-ketoAc_synthase_dom"/>
</dbReference>
<dbReference type="SUPFAM" id="SSF53901">
    <property type="entry name" value="Thiolase-like"/>
    <property type="match status" value="1"/>
</dbReference>
<dbReference type="SMART" id="SM00827">
    <property type="entry name" value="PKS_AT"/>
    <property type="match status" value="1"/>
</dbReference>
<dbReference type="RefSeq" id="WP_091640840.1">
    <property type="nucleotide sequence ID" value="NZ_FMHW01000002.1"/>
</dbReference>
<keyword evidence="4" id="KW-0012">Acyltransferase</keyword>
<dbReference type="Gene3D" id="3.10.129.110">
    <property type="entry name" value="Polyketide synthase dehydratase"/>
    <property type="match status" value="1"/>
</dbReference>
<dbReference type="SMART" id="SM00826">
    <property type="entry name" value="PKS_DH"/>
    <property type="match status" value="1"/>
</dbReference>
<dbReference type="PROSITE" id="PS50075">
    <property type="entry name" value="CARRIER"/>
    <property type="match status" value="1"/>
</dbReference>
<dbReference type="Pfam" id="PF00550">
    <property type="entry name" value="PP-binding"/>
    <property type="match status" value="1"/>
</dbReference>
<dbReference type="Pfam" id="PF00698">
    <property type="entry name" value="Acyl_transf_1"/>
    <property type="match status" value="1"/>
</dbReference>
<dbReference type="SUPFAM" id="SSF47336">
    <property type="entry name" value="ACP-like"/>
    <property type="match status" value="1"/>
</dbReference>
<dbReference type="PROSITE" id="PS52019">
    <property type="entry name" value="PKS_MFAS_DH"/>
    <property type="match status" value="1"/>
</dbReference>
<evidence type="ECO:0000256" key="4">
    <source>
        <dbReference type="ARBA" id="ARBA00023315"/>
    </source>
</evidence>
<proteinExistence type="predicted"/>
<dbReference type="FunFam" id="3.40.366.10:FF:000002">
    <property type="entry name" value="Probable polyketide synthase 2"/>
    <property type="match status" value="1"/>
</dbReference>
<organism evidence="10 11">
    <name type="scientific">Micromonospora pallida</name>
    <dbReference type="NCBI Taxonomy" id="145854"/>
    <lineage>
        <taxon>Bacteria</taxon>
        <taxon>Bacillati</taxon>
        <taxon>Actinomycetota</taxon>
        <taxon>Actinomycetes</taxon>
        <taxon>Micromonosporales</taxon>
        <taxon>Micromonosporaceae</taxon>
        <taxon>Micromonospora</taxon>
    </lineage>
</organism>
<dbReference type="GO" id="GO:0004312">
    <property type="term" value="F:fatty acid synthase activity"/>
    <property type="evidence" value="ECO:0007669"/>
    <property type="project" value="TreeGrafter"/>
</dbReference>
<dbReference type="SMART" id="SM00824">
    <property type="entry name" value="PKS_TE"/>
    <property type="match status" value="1"/>
</dbReference>
<sequence length="1661" mass="178442">MSDRTARTDQLSPLQRALLGIRELRAQLDEVERAKTEPIAVIGMGCRLPGGANDPESFWRLLRDGRDVIREMPADRWDTDAYFDPDPEAPGKMSTRWGGFLDEIDGFDPGFFGISPWEAANMDPQQRLMLEVAQEAFDDAGQVRDQLQGSRTGVFIGLAHSEYGWLNFNNPDLANVYTATGSFGSIVANRLSYVYDLRGPSYTMDAVCSSSLLAVHQACESLRSGDCTMALAGGAGLFLKPEGFVWFTKLGVMSPDGRCKAFDARGDGIVLGEGVAAVVLKTLSRAIEDGDPIYAVLRGSAVVQDGRSNGLTAPSRLSQEAMLREAYERAGVDPAAVQYVEAHGTGTILGDPIEAQALGTVLGARRDTDRPLMIGSVKTNIGHLQMVGGLAGLIKVVLAMKHRQLPASLHYTRGNPHIPFDDYRLRVQDAPGPWPYDGPLLAGVTSLSFGGTNVHVVVEEPPAPASAPTSGDDGRARLLPLSAHDPAALRDLAGAVGEFVADPTVDLDDLCHTASLRRTTYDERLTVSFTSRTDLVEKLAAFQGGAVRPGLATGDKSQHVRRRLVFVFPGQGGQWIGMGRRLLDTEPVFRQAIEECAAAMAPYVSWSLLDELRADEATSQLDQIDVVQPMTWAVQVALAALWRSWGIVPDAVVGHSMGEVAAAHVAGTLSLDDAARVICRRSALVRRIRGRGTMAVVELPLDEARAAIAGLEDQLAIAVSNSPTSTVLSGDTTAIETVLKTLTEQDVFCRQVKVDFASHSPQVDELRDDLLADLRDVRPRASTVPIHSTVTGRPTDGREFTADYWADNLREPVLFATVLGELLASAPTAVIEISPHPILLPSVEQCARHADRPVVALPSLRRDEDERAVLLGTLGALWTLGHRVDWHRQHPTDRPVLRLPYYPWQRQRCWLEFAPIGSAPAAVAEATAAPTGERYFRAAVPGGEHFWELPVDRSGWPELDGQPAVPEAVHLDLALTAATALAGTPACALTDVTFETPLASQRRIAQVAVTSPRDGTAGWEVFGRPAGVDGTWTRHARGTLRTVVAAGQPYLLPQETPDAIRQRCGTEVPGSAYRSSRVAAGLPDSAGAGTVRRLWRRDGELLALLAAPAAEGGSPLDWRLVDAVCDLLPVVAPDPAAATAGYRPAAVERLRVHRRATGELWAHVQLREVGDDTLTGDVRLLDAELRTVAEVTGLRSTLGVRADAPAGALTVASVAVPRLRAALTDGPVPAGAAGGAGAGPAATEPADHGDTPPTSRAVLLTIAPARRRAVLTGYLREQIAAVLGLQPQQLEVDQPLLGLGLNSLMVFELRNRLRVMYGTQIAAQEFLSGITVDQIIDNVLAQVDGPAPAPAAGGLTSVAVEAPAAGAAVPQSAAVPRPVVARRRTGPARPAAVEVSTDPADWLVRGTPDPDARLRLFCLPYAGGNAALFRTWPGELPDGVEVCPIQLPGREQRHREPAFTQMSALVQTLGGVLRPYLDQPFALFGHSMGALVAYELTRHLRRRELPAPTHLYVSAARAPHLPDLEPPLHRLPEPRLIEKLRAMDGTPEEMLGDPETIALYLPVLRADFALVETRIHQTEPPLDVPLTAFGGERDDKVTEEQLAAWRDQTTTGFALEMLPGDHFFVQRERAGLLAALSARLTHDLARLAAPHTSVPTDNRIS</sequence>
<feature type="region of interest" description="N-terminal hotdog fold" evidence="5">
    <location>
        <begin position="920"/>
        <end position="1047"/>
    </location>
</feature>
<dbReference type="SUPFAM" id="SSF55048">
    <property type="entry name" value="Probable ACP-binding domain of malonyl-CoA ACP transacylase"/>
    <property type="match status" value="1"/>
</dbReference>
<dbReference type="PROSITE" id="PS52004">
    <property type="entry name" value="KS3_2"/>
    <property type="match status" value="1"/>
</dbReference>
<evidence type="ECO:0000256" key="6">
    <source>
        <dbReference type="SAM" id="MobiDB-lite"/>
    </source>
</evidence>
<dbReference type="GO" id="GO:0031177">
    <property type="term" value="F:phosphopantetheine binding"/>
    <property type="evidence" value="ECO:0007669"/>
    <property type="project" value="InterPro"/>
</dbReference>
<keyword evidence="2" id="KW-0597">Phosphoprotein</keyword>
<dbReference type="InterPro" id="IPR016039">
    <property type="entry name" value="Thiolase-like"/>
</dbReference>
<dbReference type="InterPro" id="IPR001227">
    <property type="entry name" value="Ac_transferase_dom_sf"/>
</dbReference>
<evidence type="ECO:0000313" key="11">
    <source>
        <dbReference type="Proteomes" id="UP000198959"/>
    </source>
</evidence>
<feature type="domain" description="Carrier" evidence="7">
    <location>
        <begin position="1269"/>
        <end position="1343"/>
    </location>
</feature>
<dbReference type="InterPro" id="IPR014030">
    <property type="entry name" value="Ketoacyl_synth_N"/>
</dbReference>
<keyword evidence="3 10" id="KW-0808">Transferase</keyword>
<dbReference type="GO" id="GO:0006633">
    <property type="term" value="P:fatty acid biosynthetic process"/>
    <property type="evidence" value="ECO:0007669"/>
    <property type="project" value="TreeGrafter"/>
</dbReference>
<dbReference type="Gene3D" id="3.40.47.10">
    <property type="match status" value="1"/>
</dbReference>
<dbReference type="Pfam" id="PF00975">
    <property type="entry name" value="Thioesterase"/>
    <property type="match status" value="1"/>
</dbReference>
<dbReference type="Pfam" id="PF00109">
    <property type="entry name" value="ketoacyl-synt"/>
    <property type="match status" value="1"/>
</dbReference>
<evidence type="ECO:0000256" key="3">
    <source>
        <dbReference type="ARBA" id="ARBA00022679"/>
    </source>
</evidence>
<dbReference type="InterPro" id="IPR014043">
    <property type="entry name" value="Acyl_transferase_dom"/>
</dbReference>
<dbReference type="SMART" id="SM00823">
    <property type="entry name" value="PKS_PP"/>
    <property type="match status" value="1"/>
</dbReference>
<dbReference type="InterPro" id="IPR050091">
    <property type="entry name" value="PKS_NRPS_Biosynth_Enz"/>
</dbReference>
<dbReference type="InterPro" id="IPR020806">
    <property type="entry name" value="PKS_PP-bd"/>
</dbReference>
<dbReference type="SMART" id="SM00825">
    <property type="entry name" value="PKS_KS"/>
    <property type="match status" value="1"/>
</dbReference>
<gene>
    <name evidence="10" type="ORF">GA0074692_1546</name>
</gene>
<feature type="domain" description="PKS/mFAS DH" evidence="9">
    <location>
        <begin position="920"/>
        <end position="1205"/>
    </location>
</feature>
<dbReference type="Gene3D" id="3.40.50.1820">
    <property type="entry name" value="alpha/beta hydrolase"/>
    <property type="match status" value="1"/>
</dbReference>
<dbReference type="InterPro" id="IPR032821">
    <property type="entry name" value="PKS_assoc"/>
</dbReference>
<evidence type="ECO:0000259" key="9">
    <source>
        <dbReference type="PROSITE" id="PS52019"/>
    </source>
</evidence>
<keyword evidence="11" id="KW-1185">Reference proteome</keyword>
<accession>A0A1C6S1C9</accession>
<dbReference type="Pfam" id="PF14765">
    <property type="entry name" value="PS-DH"/>
    <property type="match status" value="1"/>
</dbReference>
<evidence type="ECO:0000259" key="7">
    <source>
        <dbReference type="PROSITE" id="PS50075"/>
    </source>
</evidence>
<dbReference type="FunFam" id="3.40.47.10:FF:000019">
    <property type="entry name" value="Polyketide synthase type I"/>
    <property type="match status" value="1"/>
</dbReference>
<dbReference type="SUPFAM" id="SSF53474">
    <property type="entry name" value="alpha/beta-Hydrolases"/>
    <property type="match status" value="1"/>
</dbReference>
<comment type="caution">
    <text evidence="5">Lacks conserved residue(s) required for the propagation of feature annotation.</text>
</comment>
<dbReference type="Gene3D" id="3.30.70.3290">
    <property type="match status" value="1"/>
</dbReference>
<dbReference type="InterPro" id="IPR001031">
    <property type="entry name" value="Thioesterase"/>
</dbReference>